<dbReference type="InterPro" id="IPR028096">
    <property type="entry name" value="EfeO_Cupredoxin"/>
</dbReference>
<dbReference type="InterPro" id="IPR033138">
    <property type="entry name" value="Cu_oxidase_CS"/>
</dbReference>
<gene>
    <name evidence="9" type="ORF">A2677_02105</name>
</gene>
<dbReference type="Proteomes" id="UP000177817">
    <property type="component" value="Unassembled WGS sequence"/>
</dbReference>
<proteinExistence type="inferred from homology"/>
<keyword evidence="2" id="KW-0813">Transport</keyword>
<protein>
    <recommendedName>
        <fullName evidence="8">EfeO-type cupredoxin-like domain-containing protein</fullName>
    </recommendedName>
</protein>
<dbReference type="EMBL" id="MHKK01000046">
    <property type="protein sequence ID" value="OGY88992.1"/>
    <property type="molecule type" value="Genomic_DNA"/>
</dbReference>
<evidence type="ECO:0000256" key="4">
    <source>
        <dbReference type="ARBA" id="ARBA00022982"/>
    </source>
</evidence>
<dbReference type="PROSITE" id="PS51257">
    <property type="entry name" value="PROKAR_LIPOPROTEIN"/>
    <property type="match status" value="1"/>
</dbReference>
<evidence type="ECO:0000256" key="5">
    <source>
        <dbReference type="ARBA" id="ARBA00023008"/>
    </source>
</evidence>
<dbReference type="SUPFAM" id="SSF49503">
    <property type="entry name" value="Cupredoxins"/>
    <property type="match status" value="1"/>
</dbReference>
<keyword evidence="4" id="KW-0249">Electron transport</keyword>
<evidence type="ECO:0000256" key="3">
    <source>
        <dbReference type="ARBA" id="ARBA00022723"/>
    </source>
</evidence>
<comment type="similarity">
    <text evidence="1">Belongs to the Cu-Zn superoxide dismutase family.</text>
</comment>
<evidence type="ECO:0000313" key="10">
    <source>
        <dbReference type="Proteomes" id="UP000177817"/>
    </source>
</evidence>
<dbReference type="AlphaFoldDB" id="A0A1G2BIR7"/>
<feature type="region of interest" description="Disordered" evidence="6">
    <location>
        <begin position="167"/>
        <end position="189"/>
    </location>
</feature>
<feature type="compositionally biased region" description="Low complexity" evidence="6">
    <location>
        <begin position="170"/>
        <end position="189"/>
    </location>
</feature>
<feature type="signal peptide" evidence="7">
    <location>
        <begin position="1"/>
        <end position="23"/>
    </location>
</feature>
<dbReference type="GO" id="GO:0005507">
    <property type="term" value="F:copper ion binding"/>
    <property type="evidence" value="ECO:0007669"/>
    <property type="project" value="TreeGrafter"/>
</dbReference>
<dbReference type="Gene3D" id="2.60.40.420">
    <property type="entry name" value="Cupredoxins - blue copper proteins"/>
    <property type="match status" value="1"/>
</dbReference>
<dbReference type="CDD" id="cd00920">
    <property type="entry name" value="Cupredoxin"/>
    <property type="match status" value="1"/>
</dbReference>
<feature type="chain" id="PRO_5009582076" description="EfeO-type cupredoxin-like domain-containing protein" evidence="7">
    <location>
        <begin position="24"/>
        <end position="282"/>
    </location>
</feature>
<organism evidence="9 10">
    <name type="scientific">Candidatus Komeilibacteria bacterium RIFCSPHIGHO2_01_FULL_52_14</name>
    <dbReference type="NCBI Taxonomy" id="1798549"/>
    <lineage>
        <taxon>Bacteria</taxon>
        <taxon>Candidatus Komeiliibacteriota</taxon>
    </lineage>
</organism>
<comment type="caution">
    <text evidence="9">The sequence shown here is derived from an EMBL/GenBank/DDBJ whole genome shotgun (WGS) entry which is preliminary data.</text>
</comment>
<evidence type="ECO:0000256" key="6">
    <source>
        <dbReference type="SAM" id="MobiDB-lite"/>
    </source>
</evidence>
<keyword evidence="5" id="KW-0186">Copper</keyword>
<evidence type="ECO:0000259" key="8">
    <source>
        <dbReference type="Pfam" id="PF13473"/>
    </source>
</evidence>
<dbReference type="InterPro" id="IPR036423">
    <property type="entry name" value="SOD-like_Cu/Zn_dom_sf"/>
</dbReference>
<dbReference type="PANTHER" id="PTHR38439:SF2">
    <property type="entry name" value="OUTER MEMBRANE PROTEIN H.8"/>
    <property type="match status" value="1"/>
</dbReference>
<feature type="domain" description="EfeO-type cupredoxin-like" evidence="8">
    <location>
        <begin position="186"/>
        <end position="281"/>
    </location>
</feature>
<keyword evidence="7" id="KW-0732">Signal</keyword>
<dbReference type="PROSITE" id="PS00079">
    <property type="entry name" value="MULTICOPPER_OXIDASE1"/>
    <property type="match status" value="1"/>
</dbReference>
<accession>A0A1G2BIR7</accession>
<sequence>MRRISIAVGACAALLLVAGCKNAYGPSQSRSNQNKANDQANVNTNTDAEQLALDAAQPFILTAQNNSGETGTAKIFDVNGKAEVVLNMSGAPDGVSQPAHIHEGTCAKLGPVVFGLTNVLDGASKTNLNVPMSAIFNGSPRALNVHKSQAESGVYVACVDLTGKVNEGQNTNSSVNANSNANTNTNTSETSQKKTFNITARNFSFSLKEIRVKKGDTVTINLSNSDGFHDWVLDEFNARTKQIGVGSSDSVTFVVDNTGTFEYYCSVGQHRAAGMKGNLIVE</sequence>
<evidence type="ECO:0000313" key="9">
    <source>
        <dbReference type="EMBL" id="OGY88992.1"/>
    </source>
</evidence>
<keyword evidence="3" id="KW-0479">Metal-binding</keyword>
<reference evidence="9 10" key="1">
    <citation type="journal article" date="2016" name="Nat. Commun.">
        <title>Thousands of microbial genomes shed light on interconnected biogeochemical processes in an aquifer system.</title>
        <authorList>
            <person name="Anantharaman K."/>
            <person name="Brown C.T."/>
            <person name="Hug L.A."/>
            <person name="Sharon I."/>
            <person name="Castelle C.J."/>
            <person name="Probst A.J."/>
            <person name="Thomas B.C."/>
            <person name="Singh A."/>
            <person name="Wilkins M.J."/>
            <person name="Karaoz U."/>
            <person name="Brodie E.L."/>
            <person name="Williams K.H."/>
            <person name="Hubbard S.S."/>
            <person name="Banfield J.F."/>
        </authorList>
    </citation>
    <scope>NUCLEOTIDE SEQUENCE [LARGE SCALE GENOMIC DNA]</scope>
</reference>
<dbReference type="InterPro" id="IPR008972">
    <property type="entry name" value="Cupredoxin"/>
</dbReference>
<evidence type="ECO:0000256" key="2">
    <source>
        <dbReference type="ARBA" id="ARBA00022448"/>
    </source>
</evidence>
<dbReference type="PANTHER" id="PTHR38439">
    <property type="entry name" value="AURACYANIN-B"/>
    <property type="match status" value="1"/>
</dbReference>
<dbReference type="GO" id="GO:0006801">
    <property type="term" value="P:superoxide metabolic process"/>
    <property type="evidence" value="ECO:0007669"/>
    <property type="project" value="InterPro"/>
</dbReference>
<name>A0A1G2BIR7_9BACT</name>
<dbReference type="InterPro" id="IPR050845">
    <property type="entry name" value="Cu-binding_ET"/>
</dbReference>
<dbReference type="SUPFAM" id="SSF49329">
    <property type="entry name" value="Cu,Zn superoxide dismutase-like"/>
    <property type="match status" value="1"/>
</dbReference>
<evidence type="ECO:0000256" key="7">
    <source>
        <dbReference type="SAM" id="SignalP"/>
    </source>
</evidence>
<dbReference type="Pfam" id="PF13473">
    <property type="entry name" value="Cupredoxin_1"/>
    <property type="match status" value="1"/>
</dbReference>
<evidence type="ECO:0000256" key="1">
    <source>
        <dbReference type="ARBA" id="ARBA00010457"/>
    </source>
</evidence>